<dbReference type="InParanoid" id="A0A1X7SE37"/>
<protein>
    <submittedName>
        <fullName evidence="2">Uncharacterized protein</fullName>
    </submittedName>
</protein>
<dbReference type="AlphaFoldDB" id="A0A1X7SE37"/>
<name>A0A1X7SE37_AMPQE</name>
<accession>A0A1X7SE37</accession>
<reference evidence="2" key="1">
    <citation type="submission" date="2017-05" db="UniProtKB">
        <authorList>
            <consortium name="EnsemblMetazoa"/>
        </authorList>
    </citation>
    <scope>IDENTIFICATION</scope>
</reference>
<evidence type="ECO:0000256" key="1">
    <source>
        <dbReference type="SAM" id="MobiDB-lite"/>
    </source>
</evidence>
<sequence>LKNGYSEAGNPSGTSKVDYPVYSW</sequence>
<feature type="region of interest" description="Disordered" evidence="1">
    <location>
        <begin position="1"/>
        <end position="24"/>
    </location>
</feature>
<organism evidence="2">
    <name type="scientific">Amphimedon queenslandica</name>
    <name type="common">Sponge</name>
    <dbReference type="NCBI Taxonomy" id="400682"/>
    <lineage>
        <taxon>Eukaryota</taxon>
        <taxon>Metazoa</taxon>
        <taxon>Porifera</taxon>
        <taxon>Demospongiae</taxon>
        <taxon>Heteroscleromorpha</taxon>
        <taxon>Haplosclerida</taxon>
        <taxon>Niphatidae</taxon>
        <taxon>Amphimedon</taxon>
    </lineage>
</organism>
<evidence type="ECO:0000313" key="2">
    <source>
        <dbReference type="EnsemblMetazoa" id="Aqu2.1.00322_001"/>
    </source>
</evidence>
<proteinExistence type="predicted"/>
<dbReference type="EnsemblMetazoa" id="Aqu2.1.00322_001">
    <property type="protein sequence ID" value="Aqu2.1.00322_001"/>
    <property type="gene ID" value="Aqu2.1.00322"/>
</dbReference>